<comment type="caution">
    <text evidence="8">The sequence shown here is derived from an EMBL/GenBank/DDBJ whole genome shotgun (WGS) entry which is preliminary data.</text>
</comment>
<protein>
    <submittedName>
        <fullName evidence="8">Uncharacterized protein</fullName>
    </submittedName>
</protein>
<feature type="compositionally biased region" description="Polar residues" evidence="7">
    <location>
        <begin position="232"/>
        <end position="241"/>
    </location>
</feature>
<keyword evidence="2" id="KW-0963">Cytoplasm</keyword>
<evidence type="ECO:0000313" key="8">
    <source>
        <dbReference type="EMBL" id="CAH1783741.1"/>
    </source>
</evidence>
<gene>
    <name evidence="8" type="ORF">OFUS_LOCUS10051</name>
</gene>
<evidence type="ECO:0000256" key="3">
    <source>
        <dbReference type="ARBA" id="ARBA00022598"/>
    </source>
</evidence>
<feature type="compositionally biased region" description="Acidic residues" evidence="7">
    <location>
        <begin position="488"/>
        <end position="501"/>
    </location>
</feature>
<dbReference type="PANTHER" id="PTHR45870:SF2">
    <property type="entry name" value="TUBULIN MONOGLYCYLASE TTLL3"/>
    <property type="match status" value="1"/>
</dbReference>
<keyword evidence="9" id="KW-1185">Reference proteome</keyword>
<dbReference type="OrthoDB" id="202825at2759"/>
<feature type="compositionally biased region" description="Basic and acidic residues" evidence="7">
    <location>
        <begin position="524"/>
        <end position="540"/>
    </location>
</feature>
<feature type="compositionally biased region" description="Polar residues" evidence="7">
    <location>
        <begin position="104"/>
        <end position="113"/>
    </location>
</feature>
<feature type="compositionally biased region" description="Low complexity" evidence="7">
    <location>
        <begin position="114"/>
        <end position="128"/>
    </location>
</feature>
<evidence type="ECO:0000256" key="1">
    <source>
        <dbReference type="ARBA" id="ARBA00004245"/>
    </source>
</evidence>
<dbReference type="AlphaFoldDB" id="A0A8J1T7P8"/>
<dbReference type="Pfam" id="PF03133">
    <property type="entry name" value="TTL"/>
    <property type="match status" value="1"/>
</dbReference>
<dbReference type="Gene3D" id="3.30.470.20">
    <property type="entry name" value="ATP-grasp fold, B domain"/>
    <property type="match status" value="1"/>
</dbReference>
<dbReference type="GO" id="GO:0005930">
    <property type="term" value="C:axoneme"/>
    <property type="evidence" value="ECO:0007669"/>
    <property type="project" value="TreeGrafter"/>
</dbReference>
<reference evidence="8" key="1">
    <citation type="submission" date="2022-03" db="EMBL/GenBank/DDBJ databases">
        <authorList>
            <person name="Martin C."/>
        </authorList>
    </citation>
    <scope>NUCLEOTIDE SEQUENCE</scope>
</reference>
<feature type="region of interest" description="Disordered" evidence="7">
    <location>
        <begin position="332"/>
        <end position="362"/>
    </location>
</feature>
<dbReference type="GO" id="GO:0070736">
    <property type="term" value="F:protein-glycine ligase activity, initiating"/>
    <property type="evidence" value="ECO:0007669"/>
    <property type="project" value="TreeGrafter"/>
</dbReference>
<feature type="compositionally biased region" description="Basic and acidic residues" evidence="7">
    <location>
        <begin position="81"/>
        <end position="94"/>
    </location>
</feature>
<evidence type="ECO:0000256" key="2">
    <source>
        <dbReference type="ARBA" id="ARBA00022490"/>
    </source>
</evidence>
<dbReference type="EMBL" id="CAIIXF020000005">
    <property type="protein sequence ID" value="CAH1783741.1"/>
    <property type="molecule type" value="Genomic_DNA"/>
</dbReference>
<keyword evidence="4" id="KW-0547">Nucleotide-binding</keyword>
<evidence type="ECO:0000256" key="5">
    <source>
        <dbReference type="ARBA" id="ARBA00022840"/>
    </source>
</evidence>
<organism evidence="8 9">
    <name type="scientific">Owenia fusiformis</name>
    <name type="common">Polychaete worm</name>
    <dbReference type="NCBI Taxonomy" id="6347"/>
    <lineage>
        <taxon>Eukaryota</taxon>
        <taxon>Metazoa</taxon>
        <taxon>Spiralia</taxon>
        <taxon>Lophotrochozoa</taxon>
        <taxon>Annelida</taxon>
        <taxon>Polychaeta</taxon>
        <taxon>Sedentaria</taxon>
        <taxon>Canalipalpata</taxon>
        <taxon>Sabellida</taxon>
        <taxon>Oweniida</taxon>
        <taxon>Oweniidae</taxon>
        <taxon>Owenia</taxon>
    </lineage>
</organism>
<evidence type="ECO:0000313" key="9">
    <source>
        <dbReference type="Proteomes" id="UP000749559"/>
    </source>
</evidence>
<dbReference type="GO" id="GO:0005524">
    <property type="term" value="F:ATP binding"/>
    <property type="evidence" value="ECO:0007669"/>
    <property type="project" value="UniProtKB-KW"/>
</dbReference>
<dbReference type="PROSITE" id="PS51221">
    <property type="entry name" value="TTL"/>
    <property type="match status" value="1"/>
</dbReference>
<dbReference type="Proteomes" id="UP000749559">
    <property type="component" value="Unassembled WGS sequence"/>
</dbReference>
<dbReference type="GO" id="GO:0015630">
    <property type="term" value="C:microtubule cytoskeleton"/>
    <property type="evidence" value="ECO:0007669"/>
    <property type="project" value="TreeGrafter"/>
</dbReference>
<proteinExistence type="predicted"/>
<dbReference type="GO" id="GO:0060271">
    <property type="term" value="P:cilium assembly"/>
    <property type="evidence" value="ECO:0007669"/>
    <property type="project" value="TreeGrafter"/>
</dbReference>
<dbReference type="InterPro" id="IPR004344">
    <property type="entry name" value="TTL/TTLL_fam"/>
</dbReference>
<evidence type="ECO:0000256" key="7">
    <source>
        <dbReference type="SAM" id="MobiDB-lite"/>
    </source>
</evidence>
<dbReference type="GO" id="GO:0003341">
    <property type="term" value="P:cilium movement"/>
    <property type="evidence" value="ECO:0007669"/>
    <property type="project" value="TreeGrafter"/>
</dbReference>
<name>A0A8J1T7P8_OWEFU</name>
<feature type="compositionally biased region" description="Polar residues" evidence="7">
    <location>
        <begin position="146"/>
        <end position="163"/>
    </location>
</feature>
<feature type="compositionally biased region" description="Polar residues" evidence="7">
    <location>
        <begin position="50"/>
        <end position="68"/>
    </location>
</feature>
<keyword evidence="6" id="KW-0206">Cytoskeleton</keyword>
<evidence type="ECO:0000256" key="6">
    <source>
        <dbReference type="ARBA" id="ARBA00023212"/>
    </source>
</evidence>
<sequence>MSLLVDCAPPHHSTMKVLTSQGSQKDPIKPSAPPKAKQPEKSMTEVKPLSSESCKTPPTGDKQNNETIQKLKMQMPFSDSEVTRDSMTETKQADRLPPIHKSLTKSTQSPVSGTKNKTVTSKTLSSKSPSADAINSKPGDPGSPKTLHTSGSPIKTKSNTSVNKSVRISLNKIQGVPGASPVKNRTYKYVDQSPYIRDNSYAVSGGESLWKRQQTVISHIVNKINSSQKLNRTINGSSPIREQNENEAPKSVLRRSRTMPTRIVQLNDNTIGVNDKMKSKSLLELERKAKIEAEKAIRNKKVFAVMGPYPAIRSSLFQRGWVEKFHRIPSKEKNSAMYEPEDSDEDDTHINDGVHLEQTQQRKIRPCMKLNDEEENMMMMMSHVVRNSTPTLIFSVKANAVDKNSLKSTQMFNHVPKANIFTTKVGLCESLQNVPWYHNEDPNLFFPRCFRLDDPEDKEAFIDNFRLTACMNIVKLVVQLSQQNKDSSDEENNDNNLNEEDSANKSHNNNSDNTSKQAVTNRNDNQEKTSEIEKTSKSENEQVAIDSNQKVSLEIELLKDKRIHLKGIHVTKKGDSSPRKAQTVVPPKAVEWAMKQCNKYLKACCHDDIDELVDPDMLTDGDWDQLIQWSYQLIHDGAGVTLLESQVDVCEGLIKCIEEAWAQYEMDGLKNVWMVKPGAKSRGRGIECFNKLEDIEKYMRDSLTESKETNFVVQKYIERPLLVYNTKFDIRQWFLVTDWNPLTVWLYQDSYLRFSSQEYTLDNLDNRAIHLCNNSVQKYYTVGERSTSLPDDNMWTHTEFVNYLADQGHAENVWQNIVYSGMKNAIICSMTASQDAIEYRKGAFALYGADFMLTEDLRPWLIEINSSPSMEYSARATAKLCPRVLEDTLKVVIDRKENPSCDVGRFELIHKQNQVPYPNPSWVDSGLIVSGKKVRKPRKSTMK</sequence>
<dbReference type="SUPFAM" id="SSF56059">
    <property type="entry name" value="Glutathione synthetase ATP-binding domain-like"/>
    <property type="match status" value="1"/>
</dbReference>
<comment type="subcellular location">
    <subcellularLocation>
        <location evidence="1">Cytoplasm</location>
        <location evidence="1">Cytoskeleton</location>
    </subcellularLocation>
</comment>
<dbReference type="FunFam" id="3.30.470.20:FF:000032">
    <property type="entry name" value="tubulin monoglycylase TTLL3 isoform X2"/>
    <property type="match status" value="1"/>
</dbReference>
<feature type="region of interest" description="Disordered" evidence="7">
    <location>
        <begin position="232"/>
        <end position="251"/>
    </location>
</feature>
<accession>A0A8J1T7P8</accession>
<keyword evidence="5" id="KW-0067">ATP-binding</keyword>
<feature type="compositionally biased region" description="Polar residues" evidence="7">
    <location>
        <begin position="505"/>
        <end position="523"/>
    </location>
</feature>
<keyword evidence="3" id="KW-0436">Ligase</keyword>
<evidence type="ECO:0000256" key="4">
    <source>
        <dbReference type="ARBA" id="ARBA00022741"/>
    </source>
</evidence>
<feature type="region of interest" description="Disordered" evidence="7">
    <location>
        <begin position="483"/>
        <end position="543"/>
    </location>
</feature>
<dbReference type="InterPro" id="IPR051437">
    <property type="entry name" value="TTLL_monoglycylase"/>
</dbReference>
<feature type="region of interest" description="Disordered" evidence="7">
    <location>
        <begin position="1"/>
        <end position="163"/>
    </location>
</feature>
<dbReference type="PANTHER" id="PTHR45870">
    <property type="entry name" value="TUBULIN MONOGLYCYLASE TTLL3"/>
    <property type="match status" value="1"/>
</dbReference>